<accession>A0A1M5I3D8</accession>
<dbReference type="PANTHER" id="PTHR43312:SF1">
    <property type="entry name" value="NADP-DEPENDENT OXIDOREDUCTASE DOMAIN-CONTAINING PROTEIN"/>
    <property type="match status" value="1"/>
</dbReference>
<protein>
    <submittedName>
        <fullName evidence="2">Predicted oxidoreductase</fullName>
    </submittedName>
</protein>
<proteinExistence type="predicted"/>
<evidence type="ECO:0000259" key="1">
    <source>
        <dbReference type="Pfam" id="PF00248"/>
    </source>
</evidence>
<organism evidence="2 3">
    <name type="scientific">Streptoalloteichus hindustanus</name>
    <dbReference type="NCBI Taxonomy" id="2017"/>
    <lineage>
        <taxon>Bacteria</taxon>
        <taxon>Bacillati</taxon>
        <taxon>Actinomycetota</taxon>
        <taxon>Actinomycetes</taxon>
        <taxon>Pseudonocardiales</taxon>
        <taxon>Pseudonocardiaceae</taxon>
        <taxon>Streptoalloteichus</taxon>
    </lineage>
</organism>
<dbReference type="AlphaFoldDB" id="A0A1M5I3D8"/>
<sequence length="360" mass="40213">MRKGNAMSCPQRRVLPGLDREVSAIGAGCWTLGGPARNNGVSIGWDDVDPEAAYAALVHAHELGITLFDTADVYGLGHSERLLGRLLRQVDRNHLVISSKVGYFAGTGPHPYHPRQVTHQLATTLDNLGTDHLDIYFLHSDDFGENDHYLPEVLELFARWRVQGVIRAVGMRAPHFFAEQWAVGDDDRARQARRFLRLFHAFRPEVLTVRYNLLSPLYGPDETDIFTFARQHGAGVLIKQVLGQGLLIRELGTERPQTFSVDDHRCGDPRFSQQALRRLAERLAPLRARYGTSTAALARVALRYALQHAPDAVVLVGFRDPEQIHTTLTCLGVPLTDDEIAEIRAIPHPHPHPHSLEGDQ</sequence>
<evidence type="ECO:0000313" key="2">
    <source>
        <dbReference type="EMBL" id="SHG22500.1"/>
    </source>
</evidence>
<dbReference type="InterPro" id="IPR053135">
    <property type="entry name" value="AKR2_Oxidoreductase"/>
</dbReference>
<dbReference type="EMBL" id="FQVN01000007">
    <property type="protein sequence ID" value="SHG22500.1"/>
    <property type="molecule type" value="Genomic_DNA"/>
</dbReference>
<dbReference type="InterPro" id="IPR023210">
    <property type="entry name" value="NADP_OxRdtase_dom"/>
</dbReference>
<feature type="domain" description="NADP-dependent oxidoreductase" evidence="1">
    <location>
        <begin position="25"/>
        <end position="346"/>
    </location>
</feature>
<dbReference type="PANTHER" id="PTHR43312">
    <property type="entry name" value="D-THREO-ALDOSE 1-DEHYDROGENASE"/>
    <property type="match status" value="1"/>
</dbReference>
<dbReference type="Gene3D" id="3.20.20.100">
    <property type="entry name" value="NADP-dependent oxidoreductase domain"/>
    <property type="match status" value="1"/>
</dbReference>
<keyword evidence="3" id="KW-1185">Reference proteome</keyword>
<gene>
    <name evidence="2" type="ORF">SAMN05444320_10773</name>
</gene>
<dbReference type="STRING" id="2017.SAMN05444320_10773"/>
<dbReference type="SUPFAM" id="SSF51430">
    <property type="entry name" value="NAD(P)-linked oxidoreductase"/>
    <property type="match status" value="1"/>
</dbReference>
<dbReference type="Proteomes" id="UP000184501">
    <property type="component" value="Unassembled WGS sequence"/>
</dbReference>
<reference evidence="2 3" key="1">
    <citation type="submission" date="2016-11" db="EMBL/GenBank/DDBJ databases">
        <authorList>
            <person name="Jaros S."/>
            <person name="Januszkiewicz K."/>
            <person name="Wedrychowicz H."/>
        </authorList>
    </citation>
    <scope>NUCLEOTIDE SEQUENCE [LARGE SCALE GENOMIC DNA]</scope>
    <source>
        <strain evidence="2 3">DSM 44523</strain>
    </source>
</reference>
<dbReference type="Pfam" id="PF00248">
    <property type="entry name" value="Aldo_ket_red"/>
    <property type="match status" value="1"/>
</dbReference>
<evidence type="ECO:0000313" key="3">
    <source>
        <dbReference type="Proteomes" id="UP000184501"/>
    </source>
</evidence>
<name>A0A1M5I3D8_STRHI</name>
<dbReference type="InterPro" id="IPR036812">
    <property type="entry name" value="NAD(P)_OxRdtase_dom_sf"/>
</dbReference>